<dbReference type="EMBL" id="ODYU01010670">
    <property type="protein sequence ID" value="SOQ55939.1"/>
    <property type="molecule type" value="Genomic_DNA"/>
</dbReference>
<dbReference type="AlphaFoldDB" id="A0A2H1WS85"/>
<protein>
    <submittedName>
        <fullName evidence="1">SFRICE_008796</fullName>
    </submittedName>
</protein>
<accession>A0A2H1WS85</accession>
<name>A0A2H1WS85_SPOFR</name>
<sequence length="188" mass="21913">MAVDEAKEELQRYGRLWRACPIKKEIYYHTQITTTKRIRYKERRFKYLISSLLHLGISAKEACIIQYAYLLKPINAKYNKQTRANPAARGVRASRLRPRTPPHILRQPCVWRLNVLGGVLRRRPLFSSGRLTANDDERSIVITPRRAVNLPIYLSLFILAVIVPLQGKGFERKVIENISQTPLSDYRR</sequence>
<evidence type="ECO:0000313" key="1">
    <source>
        <dbReference type="EMBL" id="SOQ55939.1"/>
    </source>
</evidence>
<gene>
    <name evidence="1" type="ORF">SFRICE_008796</name>
</gene>
<organism evidence="1">
    <name type="scientific">Spodoptera frugiperda</name>
    <name type="common">Fall armyworm</name>
    <dbReference type="NCBI Taxonomy" id="7108"/>
    <lineage>
        <taxon>Eukaryota</taxon>
        <taxon>Metazoa</taxon>
        <taxon>Ecdysozoa</taxon>
        <taxon>Arthropoda</taxon>
        <taxon>Hexapoda</taxon>
        <taxon>Insecta</taxon>
        <taxon>Pterygota</taxon>
        <taxon>Neoptera</taxon>
        <taxon>Endopterygota</taxon>
        <taxon>Lepidoptera</taxon>
        <taxon>Glossata</taxon>
        <taxon>Ditrysia</taxon>
        <taxon>Noctuoidea</taxon>
        <taxon>Noctuidae</taxon>
        <taxon>Amphipyrinae</taxon>
        <taxon>Spodoptera</taxon>
    </lineage>
</organism>
<reference evidence="1" key="1">
    <citation type="submission" date="2016-07" db="EMBL/GenBank/DDBJ databases">
        <authorList>
            <person name="Bretaudeau A."/>
        </authorList>
    </citation>
    <scope>NUCLEOTIDE SEQUENCE</scope>
    <source>
        <strain evidence="1">Rice</strain>
        <tissue evidence="1">Whole body</tissue>
    </source>
</reference>
<proteinExistence type="predicted"/>